<name>A0AAW0JM41_QUESU</name>
<proteinExistence type="predicted"/>
<evidence type="ECO:0000313" key="2">
    <source>
        <dbReference type="Proteomes" id="UP000237347"/>
    </source>
</evidence>
<reference evidence="1 2" key="1">
    <citation type="journal article" date="2018" name="Sci. Data">
        <title>The draft genome sequence of cork oak.</title>
        <authorList>
            <person name="Ramos A.M."/>
            <person name="Usie A."/>
            <person name="Barbosa P."/>
            <person name="Barros P.M."/>
            <person name="Capote T."/>
            <person name="Chaves I."/>
            <person name="Simoes F."/>
            <person name="Abreu I."/>
            <person name="Carrasquinho I."/>
            <person name="Faro C."/>
            <person name="Guimaraes J.B."/>
            <person name="Mendonca D."/>
            <person name="Nobrega F."/>
            <person name="Rodrigues L."/>
            <person name="Saibo N.J.M."/>
            <person name="Varela M.C."/>
            <person name="Egas C."/>
            <person name="Matos J."/>
            <person name="Miguel C.M."/>
            <person name="Oliveira M.M."/>
            <person name="Ricardo C.P."/>
            <person name="Goncalves S."/>
        </authorList>
    </citation>
    <scope>NUCLEOTIDE SEQUENCE [LARGE SCALE GENOMIC DNA]</scope>
    <source>
        <strain evidence="2">cv. HL8</strain>
    </source>
</reference>
<dbReference type="AlphaFoldDB" id="A0AAW0JM41"/>
<accession>A0AAW0JM41</accession>
<organism evidence="1 2">
    <name type="scientific">Quercus suber</name>
    <name type="common">Cork oak</name>
    <dbReference type="NCBI Taxonomy" id="58331"/>
    <lineage>
        <taxon>Eukaryota</taxon>
        <taxon>Viridiplantae</taxon>
        <taxon>Streptophyta</taxon>
        <taxon>Embryophyta</taxon>
        <taxon>Tracheophyta</taxon>
        <taxon>Spermatophyta</taxon>
        <taxon>Magnoliopsida</taxon>
        <taxon>eudicotyledons</taxon>
        <taxon>Gunneridae</taxon>
        <taxon>Pentapetalae</taxon>
        <taxon>rosids</taxon>
        <taxon>fabids</taxon>
        <taxon>Fagales</taxon>
        <taxon>Fagaceae</taxon>
        <taxon>Quercus</taxon>
    </lineage>
</organism>
<feature type="non-terminal residue" evidence="1">
    <location>
        <position position="137"/>
    </location>
</feature>
<dbReference type="Proteomes" id="UP000237347">
    <property type="component" value="Unassembled WGS sequence"/>
</dbReference>
<evidence type="ECO:0000313" key="1">
    <source>
        <dbReference type="EMBL" id="KAK7827900.1"/>
    </source>
</evidence>
<comment type="caution">
    <text evidence="1">The sequence shown here is derived from an EMBL/GenBank/DDBJ whole genome shotgun (WGS) entry which is preliminary data.</text>
</comment>
<sequence>MDKLEFIHALVFIIQRRYSSIAKPLAMHVNEFAIFPLLVINQSCATVSIFEMAFNLGFSSVAYLIHYYCRELSHIVLVHYWEKMLSVPEIEEVFGQKRVELSRTPIELNNSYWILKVVPWIGGRIISMMHLPSDKHK</sequence>
<keyword evidence="2" id="KW-1185">Reference proteome</keyword>
<dbReference type="EMBL" id="PKMF04000514">
    <property type="protein sequence ID" value="KAK7827900.1"/>
    <property type="molecule type" value="Genomic_DNA"/>
</dbReference>
<gene>
    <name evidence="1" type="ORF">CFP56_030803</name>
</gene>
<protein>
    <submittedName>
        <fullName evidence="1">Uncharacterized protein</fullName>
    </submittedName>
</protein>